<feature type="domain" description="GFO/IDH/MocA-like oxidoreductase" evidence="2">
    <location>
        <begin position="135"/>
        <end position="257"/>
    </location>
</feature>
<dbReference type="InterPro" id="IPR055170">
    <property type="entry name" value="GFO_IDH_MocA-like_dom"/>
</dbReference>
<evidence type="ECO:0000259" key="1">
    <source>
        <dbReference type="Pfam" id="PF01408"/>
    </source>
</evidence>
<dbReference type="GO" id="GO:0000166">
    <property type="term" value="F:nucleotide binding"/>
    <property type="evidence" value="ECO:0007669"/>
    <property type="project" value="InterPro"/>
</dbReference>
<dbReference type="Gene3D" id="3.30.360.10">
    <property type="entry name" value="Dihydrodipicolinate Reductase, domain 2"/>
    <property type="match status" value="1"/>
</dbReference>
<dbReference type="Pfam" id="PF01408">
    <property type="entry name" value="GFO_IDH_MocA"/>
    <property type="match status" value="1"/>
</dbReference>
<keyword evidence="4" id="KW-1185">Reference proteome</keyword>
<comment type="caution">
    <text evidence="3">The sequence shown here is derived from an EMBL/GenBank/DDBJ whole genome shotgun (WGS) entry which is preliminary data.</text>
</comment>
<dbReference type="InterPro" id="IPR000683">
    <property type="entry name" value="Gfo/Idh/MocA-like_OxRdtase_N"/>
</dbReference>
<evidence type="ECO:0000313" key="4">
    <source>
        <dbReference type="Proteomes" id="UP000054978"/>
    </source>
</evidence>
<name>A0A158B133_9BURK</name>
<protein>
    <submittedName>
        <fullName evidence="3">Inositol 2-dehydrogenase</fullName>
    </submittedName>
</protein>
<dbReference type="PANTHER" id="PTHR43249">
    <property type="entry name" value="UDP-N-ACETYL-2-AMINO-2-DEOXY-D-GLUCURONATE OXIDASE"/>
    <property type="match status" value="1"/>
</dbReference>
<dbReference type="InterPro" id="IPR036291">
    <property type="entry name" value="NAD(P)-bd_dom_sf"/>
</dbReference>
<organism evidence="3 4">
    <name type="scientific">Caballeronia ptereochthonis</name>
    <dbReference type="NCBI Taxonomy" id="1777144"/>
    <lineage>
        <taxon>Bacteria</taxon>
        <taxon>Pseudomonadati</taxon>
        <taxon>Pseudomonadota</taxon>
        <taxon>Betaproteobacteria</taxon>
        <taxon>Burkholderiales</taxon>
        <taxon>Burkholderiaceae</taxon>
        <taxon>Caballeronia</taxon>
    </lineage>
</organism>
<evidence type="ECO:0000313" key="3">
    <source>
        <dbReference type="EMBL" id="SAK62967.1"/>
    </source>
</evidence>
<dbReference type="Proteomes" id="UP000054978">
    <property type="component" value="Unassembled WGS sequence"/>
</dbReference>
<dbReference type="EMBL" id="FCOB02000010">
    <property type="protein sequence ID" value="SAK62967.1"/>
    <property type="molecule type" value="Genomic_DNA"/>
</dbReference>
<feature type="domain" description="Gfo/Idh/MocA-like oxidoreductase N-terminal" evidence="1">
    <location>
        <begin position="6"/>
        <end position="121"/>
    </location>
</feature>
<accession>A0A158B133</accession>
<dbReference type="STRING" id="1777144.AWB83_02576"/>
<dbReference type="Pfam" id="PF22725">
    <property type="entry name" value="GFO_IDH_MocA_C3"/>
    <property type="match status" value="1"/>
</dbReference>
<dbReference type="RefSeq" id="WP_087045846.1">
    <property type="nucleotide sequence ID" value="NZ_FCOB02000010.1"/>
</dbReference>
<dbReference type="OrthoDB" id="8565814at2"/>
<dbReference type="Gene3D" id="3.40.50.720">
    <property type="entry name" value="NAD(P)-binding Rossmann-like Domain"/>
    <property type="match status" value="1"/>
</dbReference>
<gene>
    <name evidence="3" type="ORF">AWB83_02576</name>
</gene>
<evidence type="ECO:0000259" key="2">
    <source>
        <dbReference type="Pfam" id="PF22725"/>
    </source>
</evidence>
<sequence length="348" mass="36835">MNETGFNIAVVGAGMASAPHLASLLELRDRVTVRHVVARSGERAGAFARQLPHARVTLDLATALEDEHVDGVLLLTPPNTHLELGAKVAAAGKHLLVEKPIDVTTSRARELVAACERRGIVAAAVLQHRTREASRKLRQLLDARALGEIHSASIAVPWWRPQSYYDEPGRGTLARDGGGVLMTQAIHTLDLFLWLVGRPDEVFSYAITSRAHSMECEDTVAGTMKYRSGCVASLHASTAIFPGFAESIQISGSNGSATLSGGRLTVHYADGSVLDEGETASLGSGANPMAFSHHAHQAVIANFIDAATHGAEPVASLRSALDVHLLIDALIASSVNRQPMPVNPGSPS</sequence>
<dbReference type="SUPFAM" id="SSF55347">
    <property type="entry name" value="Glyceraldehyde-3-phosphate dehydrogenase-like, C-terminal domain"/>
    <property type="match status" value="1"/>
</dbReference>
<proteinExistence type="predicted"/>
<dbReference type="InterPro" id="IPR052515">
    <property type="entry name" value="Gfo/Idh/MocA_Oxidoreductase"/>
</dbReference>
<dbReference type="PANTHER" id="PTHR43249:SF1">
    <property type="entry name" value="D-GLUCOSIDE 3-DEHYDROGENASE"/>
    <property type="match status" value="1"/>
</dbReference>
<reference evidence="3" key="1">
    <citation type="submission" date="2016-01" db="EMBL/GenBank/DDBJ databases">
        <authorList>
            <person name="Peeters C."/>
        </authorList>
    </citation>
    <scope>NUCLEOTIDE SEQUENCE [LARGE SCALE GENOMIC DNA]</scope>
    <source>
        <strain evidence="3">LMG 29326</strain>
    </source>
</reference>
<dbReference type="SUPFAM" id="SSF51735">
    <property type="entry name" value="NAD(P)-binding Rossmann-fold domains"/>
    <property type="match status" value="1"/>
</dbReference>
<dbReference type="AlphaFoldDB" id="A0A158B133"/>